<evidence type="ECO:0000313" key="2">
    <source>
        <dbReference type="Proteomes" id="UP000030152"/>
    </source>
</evidence>
<dbReference type="RefSeq" id="WP_020211400.1">
    <property type="nucleotide sequence ID" value="NZ_JRLX01000001.1"/>
</dbReference>
<protein>
    <submittedName>
        <fullName evidence="1">Uncharacterized protein</fullName>
    </submittedName>
</protein>
<keyword evidence="2" id="KW-1185">Reference proteome</keyword>
<dbReference type="STRING" id="1121895.GCA_000378485_00275"/>
<dbReference type="AlphaFoldDB" id="A0A0A2M6W3"/>
<reference evidence="1 2" key="1">
    <citation type="submission" date="2013-09" db="EMBL/GenBank/DDBJ databases">
        <authorList>
            <person name="Zeng Z."/>
            <person name="Chen C."/>
        </authorList>
    </citation>
    <scope>NUCLEOTIDE SEQUENCE [LARGE SCALE GENOMIC DNA]</scope>
    <source>
        <strain evidence="1 2">WB 3.3-2</strain>
    </source>
</reference>
<accession>A0A0A2M6W3</accession>
<dbReference type="EMBL" id="JRLX01000001">
    <property type="protein sequence ID" value="KGO88397.1"/>
    <property type="molecule type" value="Genomic_DNA"/>
</dbReference>
<comment type="caution">
    <text evidence="1">The sequence shown here is derived from an EMBL/GenBank/DDBJ whole genome shotgun (WGS) entry which is preliminary data.</text>
</comment>
<proteinExistence type="predicted"/>
<gene>
    <name evidence="1" type="ORF">Q765_00325</name>
</gene>
<name>A0A0A2M6W3_9FLAO</name>
<organism evidence="1 2">
    <name type="scientific">Flavobacterium rivuli WB 3.3-2 = DSM 21788</name>
    <dbReference type="NCBI Taxonomy" id="1121895"/>
    <lineage>
        <taxon>Bacteria</taxon>
        <taxon>Pseudomonadati</taxon>
        <taxon>Bacteroidota</taxon>
        <taxon>Flavobacteriia</taxon>
        <taxon>Flavobacteriales</taxon>
        <taxon>Flavobacteriaceae</taxon>
        <taxon>Flavobacterium</taxon>
    </lineage>
</organism>
<sequence length="119" mass="14271">MELHSVNNEYVRLGELDKVVSECRVIANKLSLIISWRIKKRTATVFLKYNGHIVWQNNFTNDMPHMVLCNMYAGVQQELYKRTMENNESIARMRRAELERLEEKRVMNLPSWQERRNSK</sequence>
<dbReference type="Proteomes" id="UP000030152">
    <property type="component" value="Unassembled WGS sequence"/>
</dbReference>
<evidence type="ECO:0000313" key="1">
    <source>
        <dbReference type="EMBL" id="KGO88397.1"/>
    </source>
</evidence>